<reference evidence="2" key="1">
    <citation type="journal article" date="2019" name="Gigascience">
        <title>De novo genome assembly of the endangered Acer yangbiense, a plant species with extremely small populations endemic to Yunnan Province, China.</title>
        <authorList>
            <person name="Yang J."/>
            <person name="Wariss H.M."/>
            <person name="Tao L."/>
            <person name="Zhang R."/>
            <person name="Yun Q."/>
            <person name="Hollingsworth P."/>
            <person name="Dao Z."/>
            <person name="Luo G."/>
            <person name="Guo H."/>
            <person name="Ma Y."/>
            <person name="Sun W."/>
        </authorList>
    </citation>
    <scope>NUCLEOTIDE SEQUENCE [LARGE SCALE GENOMIC DNA]</scope>
    <source>
        <strain evidence="2">cv. br00</strain>
    </source>
</reference>
<sequence>MHYMCSLDLLQALIPVDFLSWSNIMQILRGAKLGCASVSALAFTRHSHWRGSIGAIFWPGQCYWEVTAIWHEHINSQLMSPKSLTSPGLSFPCIEYIGLTLSLDEVNLLGLGPILW</sequence>
<keyword evidence="2" id="KW-1185">Reference proteome</keyword>
<organism evidence="1 2">
    <name type="scientific">Salix brachista</name>
    <dbReference type="NCBI Taxonomy" id="2182728"/>
    <lineage>
        <taxon>Eukaryota</taxon>
        <taxon>Viridiplantae</taxon>
        <taxon>Streptophyta</taxon>
        <taxon>Embryophyta</taxon>
        <taxon>Tracheophyta</taxon>
        <taxon>Spermatophyta</taxon>
        <taxon>Magnoliopsida</taxon>
        <taxon>eudicotyledons</taxon>
        <taxon>Gunneridae</taxon>
        <taxon>Pentapetalae</taxon>
        <taxon>rosids</taxon>
        <taxon>fabids</taxon>
        <taxon>Malpighiales</taxon>
        <taxon>Salicaceae</taxon>
        <taxon>Saliceae</taxon>
        <taxon>Salix</taxon>
    </lineage>
</organism>
<gene>
    <name evidence="1" type="ORF">DKX38_016582</name>
</gene>
<accession>A0A5N5L8C8</accession>
<protein>
    <submittedName>
        <fullName evidence="1">Uncharacterized protein</fullName>
    </submittedName>
</protein>
<proteinExistence type="predicted"/>
<dbReference type="AlphaFoldDB" id="A0A5N5L8C8"/>
<evidence type="ECO:0000313" key="2">
    <source>
        <dbReference type="Proteomes" id="UP000326939"/>
    </source>
</evidence>
<dbReference type="Proteomes" id="UP000326939">
    <property type="component" value="Chromosome 10"/>
</dbReference>
<evidence type="ECO:0000313" key="1">
    <source>
        <dbReference type="EMBL" id="KAB5539049.1"/>
    </source>
</evidence>
<name>A0A5N5L8C8_9ROSI</name>
<dbReference type="EMBL" id="VDCV01000010">
    <property type="protein sequence ID" value="KAB5539049.1"/>
    <property type="molecule type" value="Genomic_DNA"/>
</dbReference>
<comment type="caution">
    <text evidence="1">The sequence shown here is derived from an EMBL/GenBank/DDBJ whole genome shotgun (WGS) entry which is preliminary data.</text>
</comment>